<dbReference type="Proteomes" id="UP000712281">
    <property type="component" value="Unassembled WGS sequence"/>
</dbReference>
<protein>
    <submittedName>
        <fullName evidence="1">Uncharacterized protein</fullName>
    </submittedName>
</protein>
<comment type="caution">
    <text evidence="1">The sequence shown here is derived from an EMBL/GenBank/DDBJ whole genome shotgun (WGS) entry which is preliminary data.</text>
</comment>
<evidence type="ECO:0000313" key="1">
    <source>
        <dbReference type="EMBL" id="KAF2541113.1"/>
    </source>
</evidence>
<sequence length="81" mass="9000">MKICCTGHAEFRSRRLKCYSADTNETAPSTSYLSYPLLLVNRFFLAKFSVATYDICISGLSPMKLLLVSVGLSTQPECPSR</sequence>
<gene>
    <name evidence="1" type="ORF">F2Q68_00031114</name>
</gene>
<evidence type="ECO:0000313" key="2">
    <source>
        <dbReference type="Proteomes" id="UP000712281"/>
    </source>
</evidence>
<name>A0A8S9G535_BRACR</name>
<dbReference type="AlphaFoldDB" id="A0A8S9G535"/>
<dbReference type="EMBL" id="QGKW02002005">
    <property type="protein sequence ID" value="KAF2541113.1"/>
    <property type="molecule type" value="Genomic_DNA"/>
</dbReference>
<accession>A0A8S9G535</accession>
<proteinExistence type="predicted"/>
<organism evidence="1 2">
    <name type="scientific">Brassica cretica</name>
    <name type="common">Mustard</name>
    <dbReference type="NCBI Taxonomy" id="69181"/>
    <lineage>
        <taxon>Eukaryota</taxon>
        <taxon>Viridiplantae</taxon>
        <taxon>Streptophyta</taxon>
        <taxon>Embryophyta</taxon>
        <taxon>Tracheophyta</taxon>
        <taxon>Spermatophyta</taxon>
        <taxon>Magnoliopsida</taxon>
        <taxon>eudicotyledons</taxon>
        <taxon>Gunneridae</taxon>
        <taxon>Pentapetalae</taxon>
        <taxon>rosids</taxon>
        <taxon>malvids</taxon>
        <taxon>Brassicales</taxon>
        <taxon>Brassicaceae</taxon>
        <taxon>Brassiceae</taxon>
        <taxon>Brassica</taxon>
    </lineage>
</organism>
<reference evidence="1" key="1">
    <citation type="submission" date="2019-12" db="EMBL/GenBank/DDBJ databases">
        <title>Genome sequencing and annotation of Brassica cretica.</title>
        <authorList>
            <person name="Studholme D.J."/>
            <person name="Sarris P.F."/>
        </authorList>
    </citation>
    <scope>NUCLEOTIDE SEQUENCE</scope>
    <source>
        <strain evidence="1">PFS-001/15</strain>
        <tissue evidence="1">Leaf</tissue>
    </source>
</reference>